<dbReference type="Gene3D" id="1.10.287.950">
    <property type="entry name" value="Methyl-accepting chemotaxis protein"/>
    <property type="match status" value="2"/>
</dbReference>
<name>A0A1T4STQ2_9HYPH</name>
<proteinExistence type="predicted"/>
<keyword evidence="1 2" id="KW-0807">Transducer</keyword>
<dbReference type="Proteomes" id="UP000190135">
    <property type="component" value="Unassembled WGS sequence"/>
</dbReference>
<evidence type="ECO:0000259" key="5">
    <source>
        <dbReference type="PROSITE" id="PS50111"/>
    </source>
</evidence>
<keyword evidence="3" id="KW-0175">Coiled coil</keyword>
<feature type="region of interest" description="Disordered" evidence="4">
    <location>
        <begin position="41"/>
        <end position="61"/>
    </location>
</feature>
<dbReference type="SMART" id="SM00283">
    <property type="entry name" value="MA"/>
    <property type="match status" value="2"/>
</dbReference>
<reference evidence="6 7" key="1">
    <citation type="submission" date="2017-02" db="EMBL/GenBank/DDBJ databases">
        <authorList>
            <person name="Peterson S.W."/>
        </authorList>
    </citation>
    <scope>NUCLEOTIDE SEQUENCE [LARGE SCALE GENOMIC DNA]</scope>
    <source>
        <strain evidence="6 7">USBA 369</strain>
    </source>
</reference>
<dbReference type="PANTHER" id="PTHR32089">
    <property type="entry name" value="METHYL-ACCEPTING CHEMOTAXIS PROTEIN MCPB"/>
    <property type="match status" value="1"/>
</dbReference>
<feature type="region of interest" description="Disordered" evidence="4">
    <location>
        <begin position="1"/>
        <end position="29"/>
    </location>
</feature>
<dbReference type="AlphaFoldDB" id="A0A1T4STQ2"/>
<feature type="coiled-coil region" evidence="3">
    <location>
        <begin position="323"/>
        <end position="367"/>
    </location>
</feature>
<gene>
    <name evidence="6" type="ORF">SAMN05428963_11423</name>
</gene>
<evidence type="ECO:0000313" key="6">
    <source>
        <dbReference type="EMBL" id="SKA31542.1"/>
    </source>
</evidence>
<dbReference type="Pfam" id="PF00015">
    <property type="entry name" value="MCPsignal"/>
    <property type="match status" value="2"/>
</dbReference>
<keyword evidence="7" id="KW-1185">Reference proteome</keyword>
<dbReference type="PROSITE" id="PS50111">
    <property type="entry name" value="CHEMOTAXIS_TRANSDUC_2"/>
    <property type="match status" value="2"/>
</dbReference>
<dbReference type="PANTHER" id="PTHR32089:SF112">
    <property type="entry name" value="LYSOZYME-LIKE PROTEIN-RELATED"/>
    <property type="match status" value="1"/>
</dbReference>
<dbReference type="GO" id="GO:0016020">
    <property type="term" value="C:membrane"/>
    <property type="evidence" value="ECO:0007669"/>
    <property type="project" value="InterPro"/>
</dbReference>
<dbReference type="EMBL" id="FUXL01000014">
    <property type="protein sequence ID" value="SKA31542.1"/>
    <property type="molecule type" value="Genomic_DNA"/>
</dbReference>
<dbReference type="GO" id="GO:0007165">
    <property type="term" value="P:signal transduction"/>
    <property type="evidence" value="ECO:0007669"/>
    <property type="project" value="UniProtKB-KW"/>
</dbReference>
<accession>A0A1T4STQ2</accession>
<evidence type="ECO:0000256" key="2">
    <source>
        <dbReference type="PROSITE-ProRule" id="PRU00284"/>
    </source>
</evidence>
<organism evidence="6 7">
    <name type="scientific">Consotaella salsifontis</name>
    <dbReference type="NCBI Taxonomy" id="1365950"/>
    <lineage>
        <taxon>Bacteria</taxon>
        <taxon>Pseudomonadati</taxon>
        <taxon>Pseudomonadota</taxon>
        <taxon>Alphaproteobacteria</taxon>
        <taxon>Hyphomicrobiales</taxon>
        <taxon>Aurantimonadaceae</taxon>
        <taxon>Consotaella</taxon>
    </lineage>
</organism>
<evidence type="ECO:0000313" key="7">
    <source>
        <dbReference type="Proteomes" id="UP000190135"/>
    </source>
</evidence>
<feature type="coiled-coil region" evidence="3">
    <location>
        <begin position="91"/>
        <end position="118"/>
    </location>
</feature>
<sequence length="668" mass="70088">MALVKTHNLAGKDQGKLSSRTSSAGVGGPVADMVKDVAHRLPASTSEPKARSANAAAENQKRRARTFARQQQAAERISSATAELASGMTQAASASEQLKQAMDQIAQAAEEASSNAQQSLKAMNGLGNLINRSKAVADESIEKTVALQTQLTEVRGQIENSIAAISQSSERQGTSVRVVEELERQAGVIGEIVKTVAHIADQTNLLALNAAIEAARAGEHGRGFAVVADEVRTLAEVSEKSAREISALIGQIQVEVKGIAEAIRSANDAVKTEVENGKNVSEQIERVRTDMVVIVDGGREIARYALESDTAAQETQKGAEQIAAGAEQQSAACEESLNALKEQANALAEAEKATENLGEVADELRTSADISKSAEEVASTAEELSVTVEEINRASQQILVAVNQISQGADTQSAAAEQSSAAIEQIRKGIAVTKDKAGAALDRGTAVETLIGEANKGVDSLIGGVSASLAANARIREQMGALSEVSRKIDKIVDSITMVSVQTNMLAVNGSVEAARAGEFGKGFMVVSTDIRNLAQDSSENAERIKDLVRAIQDQIGTVTHDLQDISTQTMQEVEKNKRITTNLAQVKSDITVVVNGNRQVLSGSDEMEGLIESIQKGVEQVLVAARQAASATQEAASAANQQSQGAEELARAVEEIAAMADELQSAA</sequence>
<protein>
    <submittedName>
        <fullName evidence="6">Methyl-accepting chemotaxis protein</fullName>
    </submittedName>
</protein>
<evidence type="ECO:0000256" key="4">
    <source>
        <dbReference type="SAM" id="MobiDB-lite"/>
    </source>
</evidence>
<dbReference type="SUPFAM" id="SSF58104">
    <property type="entry name" value="Methyl-accepting chemotaxis protein (MCP) signaling domain"/>
    <property type="match status" value="2"/>
</dbReference>
<evidence type="ECO:0000256" key="3">
    <source>
        <dbReference type="SAM" id="Coils"/>
    </source>
</evidence>
<dbReference type="InterPro" id="IPR004089">
    <property type="entry name" value="MCPsignal_dom"/>
</dbReference>
<dbReference type="STRING" id="1365950.SAMN05428963_11423"/>
<evidence type="ECO:0000256" key="1">
    <source>
        <dbReference type="ARBA" id="ARBA00023224"/>
    </source>
</evidence>
<feature type="domain" description="Methyl-accepting transducer" evidence="5">
    <location>
        <begin position="73"/>
        <end position="323"/>
    </location>
</feature>
<feature type="domain" description="Methyl-accepting transducer" evidence="5">
    <location>
        <begin position="387"/>
        <end position="658"/>
    </location>
</feature>